<sequence length="114" mass="13101">MEREFQLEWALKEVERRHDLARAADLRYELFGKLDASANENGMLEQTLDHIKLWKSRVVGLVIDCFCWTESRSSSRCRGCVEVETSVGKTELAEALAEQLYGDNNMMVRNEGSE</sequence>
<reference evidence="2" key="1">
    <citation type="submission" date="2024-07" db="EMBL/GenBank/DDBJ databases">
        <title>Two chromosome-level genome assemblies of Korean endemic species Abeliophyllum distichum and Forsythia ovata (Oleaceae).</title>
        <authorList>
            <person name="Jang H."/>
        </authorList>
    </citation>
    <scope>NUCLEOTIDE SEQUENCE [LARGE SCALE GENOMIC DNA]</scope>
</reference>
<dbReference type="AlphaFoldDB" id="A0ABD1TTR3"/>
<organism evidence="1 2">
    <name type="scientific">Forsythia ovata</name>
    <dbReference type="NCBI Taxonomy" id="205694"/>
    <lineage>
        <taxon>Eukaryota</taxon>
        <taxon>Viridiplantae</taxon>
        <taxon>Streptophyta</taxon>
        <taxon>Embryophyta</taxon>
        <taxon>Tracheophyta</taxon>
        <taxon>Spermatophyta</taxon>
        <taxon>Magnoliopsida</taxon>
        <taxon>eudicotyledons</taxon>
        <taxon>Gunneridae</taxon>
        <taxon>Pentapetalae</taxon>
        <taxon>asterids</taxon>
        <taxon>lamiids</taxon>
        <taxon>Lamiales</taxon>
        <taxon>Oleaceae</taxon>
        <taxon>Forsythieae</taxon>
        <taxon>Forsythia</taxon>
    </lineage>
</organism>
<dbReference type="Proteomes" id="UP001604277">
    <property type="component" value="Unassembled WGS sequence"/>
</dbReference>
<proteinExistence type="predicted"/>
<comment type="caution">
    <text evidence="1">The sequence shown here is derived from an EMBL/GenBank/DDBJ whole genome shotgun (WGS) entry which is preliminary data.</text>
</comment>
<protein>
    <submittedName>
        <fullName evidence="1">Chaperone protein ClpB1</fullName>
    </submittedName>
</protein>
<accession>A0ABD1TTR3</accession>
<evidence type="ECO:0000313" key="1">
    <source>
        <dbReference type="EMBL" id="KAL2516117.1"/>
    </source>
</evidence>
<keyword evidence="2" id="KW-1185">Reference proteome</keyword>
<name>A0ABD1TTR3_9LAMI</name>
<gene>
    <name evidence="1" type="ORF">Fot_30088</name>
</gene>
<dbReference type="EMBL" id="JBFOLJ010000008">
    <property type="protein sequence ID" value="KAL2516117.1"/>
    <property type="molecule type" value="Genomic_DNA"/>
</dbReference>
<evidence type="ECO:0000313" key="2">
    <source>
        <dbReference type="Proteomes" id="UP001604277"/>
    </source>
</evidence>